<evidence type="ECO:0000256" key="2">
    <source>
        <dbReference type="ARBA" id="ARBA00004752"/>
    </source>
</evidence>
<keyword evidence="3 12" id="KW-0963">Cytoplasm</keyword>
<dbReference type="EC" id="2.5.1.7" evidence="12"/>
<dbReference type="InterPro" id="IPR013792">
    <property type="entry name" value="RNA3'P_cycl/enolpyr_Trfase_a/b"/>
</dbReference>
<feature type="active site" description="Proton donor" evidence="12">
    <location>
        <position position="117"/>
    </location>
</feature>
<proteinExistence type="inferred from homology"/>
<keyword evidence="5 12" id="KW-0808">Transferase</keyword>
<dbReference type="RefSeq" id="WP_088554832.1">
    <property type="nucleotide sequence ID" value="NZ_BDGJ01000168.1"/>
</dbReference>
<comment type="caution">
    <text evidence="12">Lacks conserved residue(s) required for the propagation of feature annotation.</text>
</comment>
<evidence type="ECO:0000256" key="1">
    <source>
        <dbReference type="ARBA" id="ARBA00004496"/>
    </source>
</evidence>
<feature type="binding site" evidence="12">
    <location>
        <begin position="122"/>
        <end position="126"/>
    </location>
    <ligand>
        <name>UDP-N-acetyl-alpha-D-glucosamine</name>
        <dbReference type="ChEBI" id="CHEBI:57705"/>
    </ligand>
</feature>
<comment type="similarity">
    <text evidence="10 12">Belongs to the EPSP synthase family. MurA subfamily.</text>
</comment>
<evidence type="ECO:0000256" key="9">
    <source>
        <dbReference type="ARBA" id="ARBA00023316"/>
    </source>
</evidence>
<evidence type="ECO:0000256" key="7">
    <source>
        <dbReference type="ARBA" id="ARBA00022984"/>
    </source>
</evidence>
<dbReference type="InterPro" id="IPR036968">
    <property type="entry name" value="Enolpyruvate_Tfrase_sf"/>
</dbReference>
<comment type="catalytic activity">
    <reaction evidence="11 12">
        <text>phosphoenolpyruvate + UDP-N-acetyl-alpha-D-glucosamine = UDP-N-acetyl-3-O-(1-carboxyvinyl)-alpha-D-glucosamine + phosphate</text>
        <dbReference type="Rhea" id="RHEA:18681"/>
        <dbReference type="ChEBI" id="CHEBI:43474"/>
        <dbReference type="ChEBI" id="CHEBI:57705"/>
        <dbReference type="ChEBI" id="CHEBI:58702"/>
        <dbReference type="ChEBI" id="CHEBI:68483"/>
        <dbReference type="EC" id="2.5.1.7"/>
    </reaction>
</comment>
<evidence type="ECO:0000313" key="14">
    <source>
        <dbReference type="EMBL" id="GAW93760.1"/>
    </source>
</evidence>
<dbReference type="GO" id="GO:0008360">
    <property type="term" value="P:regulation of cell shape"/>
    <property type="evidence" value="ECO:0007669"/>
    <property type="project" value="UniProtKB-KW"/>
</dbReference>
<evidence type="ECO:0000259" key="13">
    <source>
        <dbReference type="Pfam" id="PF00275"/>
    </source>
</evidence>
<dbReference type="Proteomes" id="UP000197032">
    <property type="component" value="Unassembled WGS sequence"/>
</dbReference>
<evidence type="ECO:0000256" key="8">
    <source>
        <dbReference type="ARBA" id="ARBA00023306"/>
    </source>
</evidence>
<dbReference type="SUPFAM" id="SSF55205">
    <property type="entry name" value="EPT/RTPC-like"/>
    <property type="match status" value="1"/>
</dbReference>
<dbReference type="HAMAP" id="MF_00111">
    <property type="entry name" value="MurA"/>
    <property type="match status" value="1"/>
</dbReference>
<protein>
    <recommendedName>
        <fullName evidence="12">UDP-N-acetylglucosamine 1-carboxyvinyltransferase</fullName>
        <ecNumber evidence="12">2.5.1.7</ecNumber>
    </recommendedName>
    <alternativeName>
        <fullName evidence="12">Enoylpyruvate transferase</fullName>
    </alternativeName>
    <alternativeName>
        <fullName evidence="12">UDP-N-acetylglucosamine enolpyruvyl transferase</fullName>
        <shortName evidence="12">EPT</shortName>
    </alternativeName>
</protein>
<keyword evidence="15" id="KW-1185">Reference proteome</keyword>
<dbReference type="GO" id="GO:0008760">
    <property type="term" value="F:UDP-N-acetylglucosamine 1-carboxyvinyltransferase activity"/>
    <property type="evidence" value="ECO:0007669"/>
    <property type="project" value="UniProtKB-UniRule"/>
</dbReference>
<comment type="pathway">
    <text evidence="2 12">Cell wall biogenesis; peptidoglycan biosynthesis.</text>
</comment>
<keyword evidence="9 12" id="KW-0961">Cell wall biogenesis/degradation</keyword>
<keyword evidence="4 12" id="KW-0132">Cell division</keyword>
<dbReference type="InterPro" id="IPR001986">
    <property type="entry name" value="Enolpyruvate_Tfrase_dom"/>
</dbReference>
<keyword evidence="7 12" id="KW-0573">Peptidoglycan synthesis</keyword>
<keyword evidence="8 12" id="KW-0131">Cell cycle</keyword>
<evidence type="ECO:0000313" key="15">
    <source>
        <dbReference type="Proteomes" id="UP000197032"/>
    </source>
</evidence>
<dbReference type="GO" id="GO:0009252">
    <property type="term" value="P:peptidoglycan biosynthetic process"/>
    <property type="evidence" value="ECO:0007669"/>
    <property type="project" value="UniProtKB-UniRule"/>
</dbReference>
<keyword evidence="12" id="KW-0670">Pyruvate</keyword>
<dbReference type="Pfam" id="PF00275">
    <property type="entry name" value="EPSP_synthase"/>
    <property type="match status" value="1"/>
</dbReference>
<dbReference type="GO" id="GO:0005737">
    <property type="term" value="C:cytoplasm"/>
    <property type="evidence" value="ECO:0007669"/>
    <property type="project" value="UniProtKB-SubCell"/>
</dbReference>
<dbReference type="FunFam" id="3.65.10.10:FF:000001">
    <property type="entry name" value="UDP-N-acetylglucosamine 1-carboxyvinyltransferase"/>
    <property type="match status" value="1"/>
</dbReference>
<dbReference type="NCBIfam" id="NF006873">
    <property type="entry name" value="PRK09369.1"/>
    <property type="match status" value="1"/>
</dbReference>
<dbReference type="InterPro" id="IPR050068">
    <property type="entry name" value="MurA_subfamily"/>
</dbReference>
<dbReference type="UniPathway" id="UPA00219"/>
<dbReference type="CDD" id="cd01555">
    <property type="entry name" value="UdpNAET"/>
    <property type="match status" value="1"/>
</dbReference>
<comment type="subcellular location">
    <subcellularLocation>
        <location evidence="1 12">Cytoplasm</location>
    </subcellularLocation>
</comment>
<comment type="caution">
    <text evidence="14">The sequence shown here is derived from an EMBL/GenBank/DDBJ whole genome shotgun (WGS) entry which is preliminary data.</text>
</comment>
<dbReference type="GO" id="GO:0019277">
    <property type="term" value="P:UDP-N-acetylgalactosamine biosynthetic process"/>
    <property type="evidence" value="ECO:0007669"/>
    <property type="project" value="InterPro"/>
</dbReference>
<dbReference type="OrthoDB" id="9803760at2"/>
<dbReference type="NCBIfam" id="TIGR01072">
    <property type="entry name" value="murA"/>
    <property type="match status" value="1"/>
</dbReference>
<dbReference type="GO" id="GO:0071555">
    <property type="term" value="P:cell wall organization"/>
    <property type="evidence" value="ECO:0007669"/>
    <property type="project" value="UniProtKB-KW"/>
</dbReference>
<keyword evidence="6 12" id="KW-0133">Cell shape</keyword>
<organism evidence="14 15">
    <name type="scientific">Calderihabitans maritimus</name>
    <dbReference type="NCBI Taxonomy" id="1246530"/>
    <lineage>
        <taxon>Bacteria</taxon>
        <taxon>Bacillati</taxon>
        <taxon>Bacillota</taxon>
        <taxon>Clostridia</taxon>
        <taxon>Neomoorellales</taxon>
        <taxon>Calderihabitantaceae</taxon>
        <taxon>Calderihabitans</taxon>
    </lineage>
</organism>
<name>A0A1Z5HWU9_9FIRM</name>
<feature type="domain" description="Enolpyruvate transferase" evidence="13">
    <location>
        <begin position="7"/>
        <end position="406"/>
    </location>
</feature>
<reference evidence="15" key="1">
    <citation type="journal article" date="2017" name="Appl. Environ. Microbiol.">
        <title>Genomic analysis of Calderihabitans maritimus KKC1, a thermophilic hydrogenogenic carboxydotrophic bacterium isolated from marine sediment.</title>
        <authorList>
            <person name="Omae K."/>
            <person name="Yoneda Y."/>
            <person name="Fukuyama Y."/>
            <person name="Yoshida T."/>
            <person name="Sako Y."/>
        </authorList>
    </citation>
    <scope>NUCLEOTIDE SEQUENCE [LARGE SCALE GENOMIC DNA]</scope>
    <source>
        <strain evidence="15">KKC1</strain>
    </source>
</reference>
<evidence type="ECO:0000256" key="6">
    <source>
        <dbReference type="ARBA" id="ARBA00022960"/>
    </source>
</evidence>
<evidence type="ECO:0000256" key="11">
    <source>
        <dbReference type="ARBA" id="ARBA00047527"/>
    </source>
</evidence>
<accession>A0A1Z5HWU9</accession>
<sequence length="417" mass="44245">MARLIIDGGKRLQGKVRISGAKNAALAIIAASVMAEGETILENVPCIADVEYQLDIISGMGAEVKWLDPNTVRLVVPDTISSSAPYRLVKKLRASNLLLGALLARKGMAEVPLPGGCDIGARPMDLHFKGLTALGAEIRLKHGFVVARGNCLSGTRIYLDFPSVGATENIMMAACRASGVTVIENAAKEPEVVDLANFLNAMGAKVRGAGTDLIKIEGVSDLRGVRYAVIPDRIEAGTYMIAAAATGGDVWVDNIIATHLQPIIAKLQEVGAVVEEKETAIRVIGREKLFSTDVKTLPYPGFPTDLQSPMMSLLAVAKGTSIIRENIFENRLQVAEELKRMGASVKVEGQVAVIVGVEQLYGARVNAPDLRAGAALVIAGLMAEGTTEVLNASVIHRGYEHLKEKLTALGASIQVHT</sequence>
<comment type="function">
    <text evidence="12">Cell wall formation. Adds enolpyruvyl to UDP-N-acetylglucosamine.</text>
</comment>
<evidence type="ECO:0000256" key="4">
    <source>
        <dbReference type="ARBA" id="ARBA00022618"/>
    </source>
</evidence>
<feature type="binding site" evidence="12">
    <location>
        <position position="305"/>
    </location>
    <ligand>
        <name>UDP-N-acetyl-alpha-D-glucosamine</name>
        <dbReference type="ChEBI" id="CHEBI:57705"/>
    </ligand>
</feature>
<dbReference type="PANTHER" id="PTHR43783">
    <property type="entry name" value="UDP-N-ACETYLGLUCOSAMINE 1-CARBOXYVINYLTRANSFERASE"/>
    <property type="match status" value="1"/>
</dbReference>
<feature type="binding site" evidence="12">
    <location>
        <begin position="22"/>
        <end position="23"/>
    </location>
    <ligand>
        <name>phosphoenolpyruvate</name>
        <dbReference type="ChEBI" id="CHEBI:58702"/>
    </ligand>
</feature>
<dbReference type="PANTHER" id="PTHR43783:SF1">
    <property type="entry name" value="UDP-N-ACETYLGLUCOSAMINE 1-CARBOXYVINYLTRANSFERASE"/>
    <property type="match status" value="1"/>
</dbReference>
<dbReference type="Gene3D" id="3.65.10.10">
    <property type="entry name" value="Enolpyruvate transferase domain"/>
    <property type="match status" value="2"/>
</dbReference>
<gene>
    <name evidence="12" type="primary">murA</name>
    <name evidence="14" type="ORF">KKC1_28880</name>
</gene>
<feature type="binding site" evidence="12">
    <location>
        <position position="327"/>
    </location>
    <ligand>
        <name>UDP-N-acetyl-alpha-D-glucosamine</name>
        <dbReference type="ChEBI" id="CHEBI:57705"/>
    </ligand>
</feature>
<feature type="binding site" evidence="12">
    <location>
        <position position="93"/>
    </location>
    <ligand>
        <name>UDP-N-acetyl-alpha-D-glucosamine</name>
        <dbReference type="ChEBI" id="CHEBI:57705"/>
    </ligand>
</feature>
<feature type="modified residue" description="2-(S-cysteinyl)pyruvic acid O-phosphothioketal" evidence="12">
    <location>
        <position position="117"/>
    </location>
</feature>
<evidence type="ECO:0000256" key="10">
    <source>
        <dbReference type="ARBA" id="ARBA00038367"/>
    </source>
</evidence>
<evidence type="ECO:0000256" key="3">
    <source>
        <dbReference type="ARBA" id="ARBA00022490"/>
    </source>
</evidence>
<dbReference type="AlphaFoldDB" id="A0A1Z5HWU9"/>
<dbReference type="EMBL" id="BDGJ01000168">
    <property type="protein sequence ID" value="GAW93760.1"/>
    <property type="molecule type" value="Genomic_DNA"/>
</dbReference>
<dbReference type="InterPro" id="IPR005750">
    <property type="entry name" value="UDP_GlcNAc_COvinyl_MurA"/>
</dbReference>
<evidence type="ECO:0000256" key="12">
    <source>
        <dbReference type="HAMAP-Rule" id="MF_00111"/>
    </source>
</evidence>
<dbReference type="GO" id="GO:0051301">
    <property type="term" value="P:cell division"/>
    <property type="evidence" value="ECO:0007669"/>
    <property type="project" value="UniProtKB-KW"/>
</dbReference>
<evidence type="ECO:0000256" key="5">
    <source>
        <dbReference type="ARBA" id="ARBA00022679"/>
    </source>
</evidence>